<organism evidence="3 4">
    <name type="scientific">Aliivibrio fischeri SR5</name>
    <dbReference type="NCBI Taxonomy" id="1088719"/>
    <lineage>
        <taxon>Bacteria</taxon>
        <taxon>Pseudomonadati</taxon>
        <taxon>Pseudomonadota</taxon>
        <taxon>Gammaproteobacteria</taxon>
        <taxon>Vibrionales</taxon>
        <taxon>Vibrionaceae</taxon>
        <taxon>Aliivibrio</taxon>
    </lineage>
</organism>
<comment type="caution">
    <text evidence="3">The sequence shown here is derived from an EMBL/GenBank/DDBJ whole genome shotgun (WGS) entry which is preliminary data.</text>
</comment>
<dbReference type="GO" id="GO:0005524">
    <property type="term" value="F:ATP binding"/>
    <property type="evidence" value="ECO:0007669"/>
    <property type="project" value="InterPro"/>
</dbReference>
<evidence type="ECO:0000313" key="4">
    <source>
        <dbReference type="Proteomes" id="UP000004521"/>
    </source>
</evidence>
<dbReference type="GO" id="GO:0003677">
    <property type="term" value="F:DNA binding"/>
    <property type="evidence" value="ECO:0007669"/>
    <property type="project" value="InterPro"/>
</dbReference>
<dbReference type="Gene3D" id="3.40.50.300">
    <property type="entry name" value="P-loop containing nucleotide triphosphate hydrolases"/>
    <property type="match status" value="1"/>
</dbReference>
<name>A0AAV3ESU9_ALIFS</name>
<dbReference type="InterPro" id="IPR027417">
    <property type="entry name" value="P-loop_NTPase"/>
</dbReference>
<dbReference type="EMBL" id="AHIH01000005">
    <property type="protein sequence ID" value="EHN69882.1"/>
    <property type="molecule type" value="Genomic_DNA"/>
</dbReference>
<gene>
    <name evidence="3" type="ORF">VFSR5_1518</name>
</gene>
<dbReference type="Proteomes" id="UP000004521">
    <property type="component" value="Chromosome I"/>
</dbReference>
<dbReference type="AlphaFoldDB" id="A0AAV3ESU9"/>
<dbReference type="SUPFAM" id="SSF52540">
    <property type="entry name" value="P-loop containing nucleoside triphosphate hydrolases"/>
    <property type="match status" value="1"/>
</dbReference>
<accession>A0AAV3ESU9</accession>
<dbReference type="InterPro" id="IPR006935">
    <property type="entry name" value="Helicase/UvrB_N"/>
</dbReference>
<evidence type="ECO:0000313" key="3">
    <source>
        <dbReference type="EMBL" id="EHN69882.1"/>
    </source>
</evidence>
<dbReference type="GO" id="GO:0016787">
    <property type="term" value="F:hydrolase activity"/>
    <property type="evidence" value="ECO:0007669"/>
    <property type="project" value="InterPro"/>
</dbReference>
<sequence>MTTKALKLRDMVHTVLDSDALHSHQVNAATKTFNALKGEVRAVVTAAEMQAGKSGIALALCCLQRLSLNDLDICDRKQLKDTLYLVTMPDTALKEQAEDDLKLAKNVVVSNFVNFEKALENEFKGNPPKLIIIDECHYGSNVSAVRYSKVFDYLEKENDSCKVVFISATPFGALYGAETEYQEAIELQQEAEDEDNQALIIEAKQAAQNALKDSILRRDFNTRLVFHKTSDEYYGVREMLKSSKVKGLGQDTKNFLVDSPERNEFIEQFNSHEGMGWSLVRVPAGFAMDAKEFLISQGIDESSVYILGNSLTGVPEDEHCSIERFKREFDDAQIFEDKLIAITVAGARAGINFGAMMKNNLISTWDSTVASVAAVVQANIGRACGYHGNNSSLHFTNLNATEAYASILDHLEKTCSEEAASDFDGLREFFEDVCQEYQVNGLDVGLTIKYKRRRPIGDVETYRTDSYIAVPAKLLEDEADFSQYTRDKHLLQAIEIIRNEFTAKGAPSVKGNRAMRGKKKNWIKAQWVNGDSYNNPEKAHADGTQEEKAKLYTTMIDNDEYLEFNRVVAPGSGELSENKLITATIFSVYNISRRQVDKKIMTLEDVHDMCDYFGIERDDTMFVLYKRGEYDIDRSIAKKQHNELPEKTGDLSDESHFSDKTESMYN</sequence>
<dbReference type="RefSeq" id="WP_005419528.1">
    <property type="nucleotide sequence ID" value="NZ_CM001400.1"/>
</dbReference>
<proteinExistence type="predicted"/>
<evidence type="ECO:0000256" key="1">
    <source>
        <dbReference type="SAM" id="MobiDB-lite"/>
    </source>
</evidence>
<feature type="domain" description="Helicase/UvrB N-terminal" evidence="2">
    <location>
        <begin position="21"/>
        <end position="170"/>
    </location>
</feature>
<feature type="region of interest" description="Disordered" evidence="1">
    <location>
        <begin position="641"/>
        <end position="666"/>
    </location>
</feature>
<reference evidence="3 4" key="1">
    <citation type="journal article" date="2012" name="J. Bacteriol.">
        <title>Draft Genome Sequence of Vibrio fischeri SR5, a Strain Isolated from the Light Organ of the Mediterranean Squid Sepiola robusta.</title>
        <authorList>
            <person name="Gyllborg M.C."/>
            <person name="Sahl J.W."/>
            <person name="Cronin D.C.III."/>
            <person name="Rasko D.A."/>
            <person name="Mandel M.J."/>
        </authorList>
    </citation>
    <scope>NUCLEOTIDE SEQUENCE [LARGE SCALE GENOMIC DNA]</scope>
    <source>
        <strain evidence="3 4">SR5</strain>
    </source>
</reference>
<protein>
    <submittedName>
        <fullName evidence="3">Glutathione synthase</fullName>
    </submittedName>
</protein>
<evidence type="ECO:0000259" key="2">
    <source>
        <dbReference type="Pfam" id="PF04851"/>
    </source>
</evidence>
<dbReference type="Pfam" id="PF04851">
    <property type="entry name" value="ResIII"/>
    <property type="match status" value="1"/>
</dbReference>